<sequence>MLPIHLARYVVRPALAHVGDGLKGFDSDVAVWLVVGTAAVESGFAALDQHTGPGDRSWGPAYGLFQMEQATADDIWTTYLDLRPALAARVRDLLAPVPGRTHQLATNLSYAALMCRLRYWRMRDCVLPVKADAAAYARLWKRFYNTPAGKGTEAKFLADWQRLVAPFYTEDL</sequence>
<dbReference type="EMBL" id="CP025611">
    <property type="protein sequence ID" value="AUN31255.1"/>
    <property type="molecule type" value="Genomic_DNA"/>
</dbReference>
<evidence type="ECO:0000313" key="1">
    <source>
        <dbReference type="EMBL" id="AUN31255.1"/>
    </source>
</evidence>
<dbReference type="OrthoDB" id="7355818at2"/>
<dbReference type="RefSeq" id="WP_102112862.1">
    <property type="nucleotide sequence ID" value="NZ_BMGN01000005.1"/>
</dbReference>
<dbReference type="KEGG" id="ncb:C0V82_14185"/>
<reference evidence="1 2" key="1">
    <citation type="submission" date="2017-12" db="EMBL/GenBank/DDBJ databases">
        <title>Genomes of bacteria within cyanobacterial aggregates.</title>
        <authorList>
            <person name="Cai H."/>
        </authorList>
    </citation>
    <scope>NUCLEOTIDE SEQUENCE [LARGE SCALE GENOMIC DNA]</scope>
    <source>
        <strain evidence="1 2">TH16</strain>
    </source>
</reference>
<organism evidence="1 2">
    <name type="scientific">Niveispirillum cyanobacteriorum</name>
    <dbReference type="NCBI Taxonomy" id="1612173"/>
    <lineage>
        <taxon>Bacteria</taxon>
        <taxon>Pseudomonadati</taxon>
        <taxon>Pseudomonadota</taxon>
        <taxon>Alphaproteobacteria</taxon>
        <taxon>Rhodospirillales</taxon>
        <taxon>Azospirillaceae</taxon>
        <taxon>Niveispirillum</taxon>
    </lineage>
</organism>
<dbReference type="Proteomes" id="UP000234752">
    <property type="component" value="Chromosome eg_1"/>
</dbReference>
<proteinExistence type="predicted"/>
<dbReference type="AlphaFoldDB" id="A0A2K9NG88"/>
<name>A0A2K9NG88_9PROT</name>
<gene>
    <name evidence="1" type="ORF">C0V82_14185</name>
</gene>
<accession>A0A2K9NG88</accession>
<protein>
    <submittedName>
        <fullName evidence="1">Uncharacterized protein</fullName>
    </submittedName>
</protein>
<evidence type="ECO:0000313" key="2">
    <source>
        <dbReference type="Proteomes" id="UP000234752"/>
    </source>
</evidence>
<keyword evidence="2" id="KW-1185">Reference proteome</keyword>